<sequence>MVHFHVDGIPSEFLRFIKEKSKLNFHFQEGDNLIYDISFDTEDDIDKLCKWLLAEGKNKIKVSPVPVGNSVKVGNVYLVNNPDFKIVSSVYLKLIPNYKAHYIENLRPDRFIKFKNLKELEAELSGVNSINAKLDQGYLVFTIDEQEVIVNITPDKILTVRITTVLNSLPHYSESFTVQLPKQFTNSLVIQFLKNYLSNTKFRFTEIKKHLDSFSVVMIQERDDLEEENNA</sequence>
<organism evidence="1 2">
    <name type="scientific">Candidatus Pedobacter colombiensis</name>
    <dbReference type="NCBI Taxonomy" id="3121371"/>
    <lineage>
        <taxon>Bacteria</taxon>
        <taxon>Pseudomonadati</taxon>
        <taxon>Bacteroidota</taxon>
        <taxon>Sphingobacteriia</taxon>
        <taxon>Sphingobacteriales</taxon>
        <taxon>Sphingobacteriaceae</taxon>
        <taxon>Pedobacter</taxon>
    </lineage>
</organism>
<accession>A0AAJ5W981</accession>
<name>A0AAJ5W981_9SPHI</name>
<evidence type="ECO:0000313" key="1">
    <source>
        <dbReference type="EMBL" id="WEK18672.1"/>
    </source>
</evidence>
<dbReference type="AlphaFoldDB" id="A0AAJ5W981"/>
<evidence type="ECO:0000313" key="2">
    <source>
        <dbReference type="Proteomes" id="UP001214530"/>
    </source>
</evidence>
<dbReference type="Proteomes" id="UP001214530">
    <property type="component" value="Chromosome"/>
</dbReference>
<dbReference type="EMBL" id="CP119313">
    <property type="protein sequence ID" value="WEK18672.1"/>
    <property type="molecule type" value="Genomic_DNA"/>
</dbReference>
<gene>
    <name evidence="1" type="ORF">P0Y49_17945</name>
</gene>
<protein>
    <submittedName>
        <fullName evidence="1">Uncharacterized protein</fullName>
    </submittedName>
</protein>
<proteinExistence type="predicted"/>
<reference evidence="1" key="1">
    <citation type="submission" date="2023-03" db="EMBL/GenBank/DDBJ databases">
        <title>Andean soil-derived lignocellulolytic bacterial consortium as a source of novel taxa and putative plastic-active enzymes.</title>
        <authorList>
            <person name="Diaz-Garcia L."/>
            <person name="Chuvochina M."/>
            <person name="Feuerriegel G."/>
            <person name="Bunk B."/>
            <person name="Sproer C."/>
            <person name="Streit W.R."/>
            <person name="Rodriguez L.M."/>
            <person name="Overmann J."/>
            <person name="Jimenez D.J."/>
        </authorList>
    </citation>
    <scope>NUCLEOTIDE SEQUENCE</scope>
    <source>
        <strain evidence="1">MAG 3858</strain>
    </source>
</reference>